<name>A0ABS6XZG4_9FLAO</name>
<accession>A0ABS6XZG4</accession>
<sequence length="135" mass="15440">MLMVDMILEMDDEKVETIFEIKENNIFIENGFFTESGLVENMAQTCSSVVAKDYFVDENKNDKIDVNVVGFISGIKTLNIHFLPEVNNVIYTKALLVSKFITESYSLCTMKCQTFRADELLLEGEITLFIQENKS</sequence>
<dbReference type="InterPro" id="IPR016776">
    <property type="entry name" value="ApeP-like_dehydratase"/>
</dbReference>
<evidence type="ECO:0000313" key="2">
    <source>
        <dbReference type="Proteomes" id="UP000812031"/>
    </source>
</evidence>
<organism evidence="1 2">
    <name type="scientific">Flavobacterium taihuense</name>
    <dbReference type="NCBI Taxonomy" id="2857508"/>
    <lineage>
        <taxon>Bacteria</taxon>
        <taxon>Pseudomonadati</taxon>
        <taxon>Bacteroidota</taxon>
        <taxon>Flavobacteriia</taxon>
        <taxon>Flavobacteriales</taxon>
        <taxon>Flavobacteriaceae</taxon>
        <taxon>Flavobacterium</taxon>
    </lineage>
</organism>
<dbReference type="Pfam" id="PF22817">
    <property type="entry name" value="ApeP-like"/>
    <property type="match status" value="1"/>
</dbReference>
<gene>
    <name evidence="1" type="ORF">KZH69_16420</name>
</gene>
<evidence type="ECO:0000313" key="1">
    <source>
        <dbReference type="EMBL" id="MBW4362076.1"/>
    </source>
</evidence>
<proteinExistence type="predicted"/>
<comment type="caution">
    <text evidence="1">The sequence shown here is derived from an EMBL/GenBank/DDBJ whole genome shotgun (WGS) entry which is preliminary data.</text>
</comment>
<dbReference type="EMBL" id="JAHWYN010000017">
    <property type="protein sequence ID" value="MBW4362076.1"/>
    <property type="molecule type" value="Genomic_DNA"/>
</dbReference>
<protein>
    <submittedName>
        <fullName evidence="1">ABC transporter permease</fullName>
    </submittedName>
</protein>
<keyword evidence="2" id="KW-1185">Reference proteome</keyword>
<reference evidence="1 2" key="1">
    <citation type="submission" date="2021-07" db="EMBL/GenBank/DDBJ databases">
        <title>Flavobacterium sp. nov. isolated from sediment on the Taihu Lake.</title>
        <authorList>
            <person name="Qu J.-H."/>
        </authorList>
    </citation>
    <scope>NUCLEOTIDE SEQUENCE [LARGE SCALE GENOMIC DNA]</scope>
    <source>
        <strain evidence="1 2">NAS39</strain>
    </source>
</reference>
<dbReference type="Proteomes" id="UP000812031">
    <property type="component" value="Unassembled WGS sequence"/>
</dbReference>